<dbReference type="RefSeq" id="WP_284361836.1">
    <property type="nucleotide sequence ID" value="NZ_BSNI01000001.1"/>
</dbReference>
<sequence>MMPLTPEQRAKLGLELASKRQEHKDLDAAIHALTHSGQSDPMLVQRLKKKKLALKDRIIELEHILLPDIIA</sequence>
<name>A0ABQ5UMC0_9HYPH</name>
<accession>A0ABQ5UMC0</accession>
<reference evidence="1" key="2">
    <citation type="submission" date="2023-01" db="EMBL/GenBank/DDBJ databases">
        <title>Draft genome sequence of Maritalea porphyrae strain NBRC 107169.</title>
        <authorList>
            <person name="Sun Q."/>
            <person name="Mori K."/>
        </authorList>
    </citation>
    <scope>NUCLEOTIDE SEQUENCE</scope>
    <source>
        <strain evidence="1">NBRC 107169</strain>
    </source>
</reference>
<dbReference type="InterPro" id="IPR038444">
    <property type="entry name" value="DUF465_sf"/>
</dbReference>
<gene>
    <name evidence="1" type="ORF">GCM10007879_05360</name>
</gene>
<evidence type="ECO:0000313" key="2">
    <source>
        <dbReference type="Proteomes" id="UP001161405"/>
    </source>
</evidence>
<dbReference type="InterPro" id="IPR007420">
    <property type="entry name" value="DUF465"/>
</dbReference>
<keyword evidence="2" id="KW-1185">Reference proteome</keyword>
<evidence type="ECO:0000313" key="1">
    <source>
        <dbReference type="EMBL" id="GLQ16287.1"/>
    </source>
</evidence>
<proteinExistence type="predicted"/>
<protein>
    <recommendedName>
        <fullName evidence="3">DUF465 domain-containing protein</fullName>
    </recommendedName>
</protein>
<reference evidence="1" key="1">
    <citation type="journal article" date="2014" name="Int. J. Syst. Evol. Microbiol.">
        <title>Complete genome of a new Firmicutes species belonging to the dominant human colonic microbiota ('Ruminococcus bicirculans') reveals two chromosomes and a selective capacity to utilize plant glucans.</title>
        <authorList>
            <consortium name="NISC Comparative Sequencing Program"/>
            <person name="Wegmann U."/>
            <person name="Louis P."/>
            <person name="Goesmann A."/>
            <person name="Henrissat B."/>
            <person name="Duncan S.H."/>
            <person name="Flint H.J."/>
        </authorList>
    </citation>
    <scope>NUCLEOTIDE SEQUENCE</scope>
    <source>
        <strain evidence="1">NBRC 107169</strain>
    </source>
</reference>
<dbReference type="EMBL" id="BSNI01000001">
    <property type="protein sequence ID" value="GLQ16287.1"/>
    <property type="molecule type" value="Genomic_DNA"/>
</dbReference>
<comment type="caution">
    <text evidence="1">The sequence shown here is derived from an EMBL/GenBank/DDBJ whole genome shotgun (WGS) entry which is preliminary data.</text>
</comment>
<dbReference type="Proteomes" id="UP001161405">
    <property type="component" value="Unassembled WGS sequence"/>
</dbReference>
<evidence type="ECO:0008006" key="3">
    <source>
        <dbReference type="Google" id="ProtNLM"/>
    </source>
</evidence>
<dbReference type="Gene3D" id="6.10.280.50">
    <property type="match status" value="1"/>
</dbReference>
<organism evidence="1 2">
    <name type="scientific">Maritalea porphyrae</name>
    <dbReference type="NCBI Taxonomy" id="880732"/>
    <lineage>
        <taxon>Bacteria</taxon>
        <taxon>Pseudomonadati</taxon>
        <taxon>Pseudomonadota</taxon>
        <taxon>Alphaproteobacteria</taxon>
        <taxon>Hyphomicrobiales</taxon>
        <taxon>Devosiaceae</taxon>
        <taxon>Maritalea</taxon>
    </lineage>
</organism>
<dbReference type="Pfam" id="PF04325">
    <property type="entry name" value="DUF465"/>
    <property type="match status" value="1"/>
</dbReference>